<dbReference type="CDD" id="cd08512">
    <property type="entry name" value="PBP2_NikA_DppA_OppA_like_7"/>
    <property type="match status" value="1"/>
</dbReference>
<dbReference type="PANTHER" id="PTHR30290:SF10">
    <property type="entry name" value="PERIPLASMIC OLIGOPEPTIDE-BINDING PROTEIN-RELATED"/>
    <property type="match status" value="1"/>
</dbReference>
<comment type="similarity">
    <text evidence="2">Belongs to the bacterial solute-binding protein 5 family.</text>
</comment>
<proteinExistence type="inferred from homology"/>
<dbReference type="GO" id="GO:0030288">
    <property type="term" value="C:outer membrane-bounded periplasmic space"/>
    <property type="evidence" value="ECO:0007669"/>
    <property type="project" value="UniProtKB-ARBA"/>
</dbReference>
<dbReference type="GO" id="GO:0015833">
    <property type="term" value="P:peptide transport"/>
    <property type="evidence" value="ECO:0007669"/>
    <property type="project" value="TreeGrafter"/>
</dbReference>
<feature type="domain" description="Solute-binding protein family 5" evidence="6">
    <location>
        <begin position="73"/>
        <end position="437"/>
    </location>
</feature>
<comment type="subcellular location">
    <subcellularLocation>
        <location evidence="1">Periplasm</location>
    </subcellularLocation>
</comment>
<dbReference type="Gene3D" id="3.90.76.10">
    <property type="entry name" value="Dipeptide-binding Protein, Domain 1"/>
    <property type="match status" value="1"/>
</dbReference>
<dbReference type="Proteomes" id="UP000481252">
    <property type="component" value="Unassembled WGS sequence"/>
</dbReference>
<dbReference type="AlphaFoldDB" id="A0A7C9V7I0"/>
<comment type="caution">
    <text evidence="7">The sequence shown here is derived from an EMBL/GenBank/DDBJ whole genome shotgun (WGS) entry which is preliminary data.</text>
</comment>
<keyword evidence="3" id="KW-0813">Transport</keyword>
<keyword evidence="8" id="KW-1185">Reference proteome</keyword>
<evidence type="ECO:0000256" key="1">
    <source>
        <dbReference type="ARBA" id="ARBA00004418"/>
    </source>
</evidence>
<reference evidence="7 8" key="1">
    <citation type="submission" date="2020-02" db="EMBL/GenBank/DDBJ databases">
        <title>Genome sequence of the type strain CGMCC 1.15528 of Mesorhizobium zhangyense.</title>
        <authorList>
            <person name="Gao J."/>
            <person name="Sun J."/>
        </authorList>
    </citation>
    <scope>NUCLEOTIDE SEQUENCE [LARGE SCALE GENOMIC DNA]</scope>
    <source>
        <strain evidence="7 8">CGMCC 1.15528</strain>
    </source>
</reference>
<feature type="chain" id="PRO_5028885824" evidence="5">
    <location>
        <begin position="24"/>
        <end position="528"/>
    </location>
</feature>
<name>A0A7C9V7I0_9HYPH</name>
<dbReference type="PANTHER" id="PTHR30290">
    <property type="entry name" value="PERIPLASMIC BINDING COMPONENT OF ABC TRANSPORTER"/>
    <property type="match status" value="1"/>
</dbReference>
<accession>A0A7C9V7I0</accession>
<sequence>MRRLIAAALLASAAAFASADALAKSPPNMLVIGTNLGGIRTLDPAANNARTVSELMSNAYDNLVQTKPASIDKLEPMLATEWSVSDDKKTITMKLRPDATFSSGNPVTAEDAAWSIQRIIKMGQVGSTDLALWGFTKDNVDQLVRVSDPHTLVIELPTEVNTDLVLASLAGSSVGIVDKKTALEHEANGDFGSGWLAANTAGSGPFVLSQLRPNNLAMFDARKDYWGGAPAMQRVAVMHIPESGNLRLQMEKGDVDVGHYMSSGDLEALSNSPDVVIDKVPGLGFYYIALNTKDPDLQKPEVRRAFQHAFDWKAIQDNIMKYLGDPWQSMVPKGMIGAPADPLGRNTYDPELAKKLLAEAGYPNGLKKTLNPSSDALRPFAEALQASARKSGIDLNLVPGEFTPAFRERKFEVLVGNSGARLPDPFAVATQYAYNPDNRDEARLGSYYLWRVGQQNEELNKLVDESMREGDATKRADVFKQMDDIYSKMDPGLVIFFQRSDPYVMLKNVKGYAGHTTWSTRWHDVTKE</sequence>
<gene>
    <name evidence="7" type="ORF">G6N74_11750</name>
</gene>
<dbReference type="RefSeq" id="WP_165117450.1">
    <property type="nucleotide sequence ID" value="NZ_JAAKZG010000004.1"/>
</dbReference>
<dbReference type="PIRSF" id="PIRSF002741">
    <property type="entry name" value="MppA"/>
    <property type="match status" value="1"/>
</dbReference>
<evidence type="ECO:0000256" key="4">
    <source>
        <dbReference type="ARBA" id="ARBA00022729"/>
    </source>
</evidence>
<dbReference type="InterPro" id="IPR000914">
    <property type="entry name" value="SBP_5_dom"/>
</dbReference>
<evidence type="ECO:0000256" key="5">
    <source>
        <dbReference type="SAM" id="SignalP"/>
    </source>
</evidence>
<dbReference type="SUPFAM" id="SSF53850">
    <property type="entry name" value="Periplasmic binding protein-like II"/>
    <property type="match status" value="1"/>
</dbReference>
<dbReference type="GO" id="GO:1904680">
    <property type="term" value="F:peptide transmembrane transporter activity"/>
    <property type="evidence" value="ECO:0007669"/>
    <property type="project" value="TreeGrafter"/>
</dbReference>
<dbReference type="InterPro" id="IPR030678">
    <property type="entry name" value="Peptide/Ni-bd"/>
</dbReference>
<evidence type="ECO:0000313" key="7">
    <source>
        <dbReference type="EMBL" id="NGN41743.1"/>
    </source>
</evidence>
<feature type="signal peptide" evidence="5">
    <location>
        <begin position="1"/>
        <end position="23"/>
    </location>
</feature>
<evidence type="ECO:0000256" key="2">
    <source>
        <dbReference type="ARBA" id="ARBA00005695"/>
    </source>
</evidence>
<dbReference type="Gene3D" id="3.40.190.10">
    <property type="entry name" value="Periplasmic binding protein-like II"/>
    <property type="match status" value="1"/>
</dbReference>
<evidence type="ECO:0000259" key="6">
    <source>
        <dbReference type="Pfam" id="PF00496"/>
    </source>
</evidence>
<organism evidence="7 8">
    <name type="scientific">Mesorhizobium zhangyense</name>
    <dbReference type="NCBI Taxonomy" id="1776730"/>
    <lineage>
        <taxon>Bacteria</taxon>
        <taxon>Pseudomonadati</taxon>
        <taxon>Pseudomonadota</taxon>
        <taxon>Alphaproteobacteria</taxon>
        <taxon>Hyphomicrobiales</taxon>
        <taxon>Phyllobacteriaceae</taxon>
        <taxon>Mesorhizobium</taxon>
    </lineage>
</organism>
<dbReference type="Gene3D" id="3.10.105.10">
    <property type="entry name" value="Dipeptide-binding Protein, Domain 3"/>
    <property type="match status" value="1"/>
</dbReference>
<dbReference type="InterPro" id="IPR039424">
    <property type="entry name" value="SBP_5"/>
</dbReference>
<keyword evidence="4 5" id="KW-0732">Signal</keyword>
<dbReference type="EMBL" id="JAAKZG010000004">
    <property type="protein sequence ID" value="NGN41743.1"/>
    <property type="molecule type" value="Genomic_DNA"/>
</dbReference>
<dbReference type="GO" id="GO:0043190">
    <property type="term" value="C:ATP-binding cassette (ABC) transporter complex"/>
    <property type="evidence" value="ECO:0007669"/>
    <property type="project" value="InterPro"/>
</dbReference>
<evidence type="ECO:0000256" key="3">
    <source>
        <dbReference type="ARBA" id="ARBA00022448"/>
    </source>
</evidence>
<dbReference type="Pfam" id="PF00496">
    <property type="entry name" value="SBP_bac_5"/>
    <property type="match status" value="1"/>
</dbReference>
<protein>
    <submittedName>
        <fullName evidence="7">ABC transporter substrate-binding protein</fullName>
    </submittedName>
</protein>
<evidence type="ECO:0000313" key="8">
    <source>
        <dbReference type="Proteomes" id="UP000481252"/>
    </source>
</evidence>